<dbReference type="Proteomes" id="UP000887159">
    <property type="component" value="Unassembled WGS sequence"/>
</dbReference>
<reference evidence="1" key="1">
    <citation type="submission" date="2020-08" db="EMBL/GenBank/DDBJ databases">
        <title>Multicomponent nature underlies the extraordinary mechanical properties of spider dragline silk.</title>
        <authorList>
            <person name="Kono N."/>
            <person name="Nakamura H."/>
            <person name="Mori M."/>
            <person name="Yoshida Y."/>
            <person name="Ohtoshi R."/>
            <person name="Malay A.D."/>
            <person name="Moran D.A.P."/>
            <person name="Tomita M."/>
            <person name="Numata K."/>
            <person name="Arakawa K."/>
        </authorList>
    </citation>
    <scope>NUCLEOTIDE SEQUENCE</scope>
</reference>
<organism evidence="1 2">
    <name type="scientific">Trichonephila clavipes</name>
    <name type="common">Golden silk orbweaver</name>
    <name type="synonym">Nephila clavipes</name>
    <dbReference type="NCBI Taxonomy" id="2585209"/>
    <lineage>
        <taxon>Eukaryota</taxon>
        <taxon>Metazoa</taxon>
        <taxon>Ecdysozoa</taxon>
        <taxon>Arthropoda</taxon>
        <taxon>Chelicerata</taxon>
        <taxon>Arachnida</taxon>
        <taxon>Araneae</taxon>
        <taxon>Araneomorphae</taxon>
        <taxon>Entelegynae</taxon>
        <taxon>Araneoidea</taxon>
        <taxon>Nephilidae</taxon>
        <taxon>Trichonephila</taxon>
    </lineage>
</organism>
<sequence>MIMSLVGRFEELGSVADGPGRGTLRNIRTEGNVETAQQSVVDDPFVSTRLRSCQLGISRTTLCRIFYGQWTATVGLDVIQSGRPIFNDFFQHLWPYIRNNTTNVVFQMVKRLWRIRIDK</sequence>
<protein>
    <submittedName>
        <fullName evidence="1">Uncharacterized protein</fullName>
    </submittedName>
</protein>
<proteinExistence type="predicted"/>
<dbReference type="EMBL" id="BMAU01021201">
    <property type="protein sequence ID" value="GFX97908.1"/>
    <property type="molecule type" value="Genomic_DNA"/>
</dbReference>
<name>A0A8X6V820_TRICX</name>
<comment type="caution">
    <text evidence="1">The sequence shown here is derived from an EMBL/GenBank/DDBJ whole genome shotgun (WGS) entry which is preliminary data.</text>
</comment>
<evidence type="ECO:0000313" key="2">
    <source>
        <dbReference type="Proteomes" id="UP000887159"/>
    </source>
</evidence>
<evidence type="ECO:0000313" key="1">
    <source>
        <dbReference type="EMBL" id="GFX97908.1"/>
    </source>
</evidence>
<dbReference type="AlphaFoldDB" id="A0A8X6V820"/>
<gene>
    <name evidence="1" type="ORF">TNCV_4905591</name>
</gene>
<keyword evidence="2" id="KW-1185">Reference proteome</keyword>
<accession>A0A8X6V820</accession>